<dbReference type="EMBL" id="HE612860">
    <property type="protein sequence ID" value="CCE63444.1"/>
    <property type="molecule type" value="Genomic_DNA"/>
</dbReference>
<dbReference type="Proteomes" id="UP000005666">
    <property type="component" value="Chromosome 5"/>
</dbReference>
<gene>
    <name evidence="2" type="primary">TPHA0E03540</name>
    <name evidence="2" type="ordered locus">TPHA_0E03540</name>
</gene>
<organism evidence="2 3">
    <name type="scientific">Tetrapisispora phaffii (strain ATCC 24235 / CBS 4417 / NBRC 1672 / NRRL Y-8282 / UCD 70-5)</name>
    <name type="common">Yeast</name>
    <name type="synonym">Fabospora phaffii</name>
    <dbReference type="NCBI Taxonomy" id="1071381"/>
    <lineage>
        <taxon>Eukaryota</taxon>
        <taxon>Fungi</taxon>
        <taxon>Dikarya</taxon>
        <taxon>Ascomycota</taxon>
        <taxon>Saccharomycotina</taxon>
        <taxon>Saccharomycetes</taxon>
        <taxon>Saccharomycetales</taxon>
        <taxon>Saccharomycetaceae</taxon>
        <taxon>Tetrapisispora</taxon>
    </lineage>
</organism>
<dbReference type="RefSeq" id="XP_003685878.1">
    <property type="nucleotide sequence ID" value="XM_003685830.1"/>
</dbReference>
<keyword evidence="3" id="KW-1185">Reference proteome</keyword>
<evidence type="ECO:0000313" key="3">
    <source>
        <dbReference type="Proteomes" id="UP000005666"/>
    </source>
</evidence>
<dbReference type="GeneID" id="11531154"/>
<proteinExistence type="predicted"/>
<evidence type="ECO:0000313" key="2">
    <source>
        <dbReference type="EMBL" id="CCE63444.1"/>
    </source>
</evidence>
<protein>
    <submittedName>
        <fullName evidence="2">Uncharacterized protein</fullName>
    </submittedName>
</protein>
<evidence type="ECO:0000256" key="1">
    <source>
        <dbReference type="SAM" id="MobiDB-lite"/>
    </source>
</evidence>
<feature type="region of interest" description="Disordered" evidence="1">
    <location>
        <begin position="80"/>
        <end position="102"/>
    </location>
</feature>
<dbReference type="AlphaFoldDB" id="G8BU66"/>
<dbReference type="KEGG" id="tpf:TPHA_0E03540"/>
<name>G8BU66_TETPH</name>
<sequence>MHLYVVIYSILESSSLGFGVPDLICPLSSPAISILFLETAQTNPQDRCARSRHFGNTSISYPNREICHVISQTGQTSGLAAWTSKDDGRRRTASQSGVPGRMHSSHVRCPMHSWRSVGTLNWWSKRAGTVVGCRCPHCSLLASRPAVHDPQTTVTVAQCSFEHIHSSQTVSGPMR</sequence>
<reference evidence="2 3" key="1">
    <citation type="journal article" date="2011" name="Proc. Natl. Acad. Sci. U.S.A.">
        <title>Evolutionary erosion of yeast sex chromosomes by mating-type switching accidents.</title>
        <authorList>
            <person name="Gordon J.L."/>
            <person name="Armisen D."/>
            <person name="Proux-Wera E."/>
            <person name="Oheigeartaigh S.S."/>
            <person name="Byrne K.P."/>
            <person name="Wolfe K.H."/>
        </authorList>
    </citation>
    <scope>NUCLEOTIDE SEQUENCE [LARGE SCALE GENOMIC DNA]</scope>
    <source>
        <strain evidence="3">ATCC 24235 / CBS 4417 / NBRC 1672 / NRRL Y-8282 / UCD 70-5</strain>
    </source>
</reference>
<dbReference type="HOGENOM" id="CLU_1533588_0_0_1"/>
<accession>G8BU66</accession>